<evidence type="ECO:0000313" key="4">
    <source>
        <dbReference type="Proteomes" id="UP001302812"/>
    </source>
</evidence>
<protein>
    <recommendedName>
        <fullName evidence="2">Azaphilone pigments biosynthesis cluster protein L N-terminal domain-containing protein</fullName>
    </recommendedName>
</protein>
<sequence length="208" mass="22956">MDPFSITAACVSLLDTVLSASSATVTFIRECREARGEVQAVSGELHVLSTVLDVLRDEKLPATLESSIHSILKDCNVIVSDIVKLLKKHSGVSRADRAARWALNGRGEVNKLRSTLEAHRSALNLALEVAAISMLRDTRADVQEGNDGNRLAHPLHSMTHVKFSPRSRDFANCWSPRTGVTSKLLEMPTDHQQPQHRRTLCSSATWIR</sequence>
<feature type="signal peptide" evidence="1">
    <location>
        <begin position="1"/>
        <end position="19"/>
    </location>
</feature>
<gene>
    <name evidence="3" type="ORF">N656DRAFT_184469</name>
</gene>
<keyword evidence="4" id="KW-1185">Reference proteome</keyword>
<proteinExistence type="predicted"/>
<accession>A0AAN6QIL8</accession>
<dbReference type="GeneID" id="89932919"/>
<feature type="chain" id="PRO_5042928221" description="Azaphilone pigments biosynthesis cluster protein L N-terminal domain-containing protein" evidence="1">
    <location>
        <begin position="20"/>
        <end position="208"/>
    </location>
</feature>
<evidence type="ECO:0000313" key="3">
    <source>
        <dbReference type="EMBL" id="KAK4110889.1"/>
    </source>
</evidence>
<keyword evidence="1" id="KW-0732">Signal</keyword>
<evidence type="ECO:0000259" key="2">
    <source>
        <dbReference type="Pfam" id="PF17111"/>
    </source>
</evidence>
<reference evidence="3" key="1">
    <citation type="journal article" date="2023" name="Mol. Phylogenet. Evol.">
        <title>Genome-scale phylogeny and comparative genomics of the fungal order Sordariales.</title>
        <authorList>
            <person name="Hensen N."/>
            <person name="Bonometti L."/>
            <person name="Westerberg I."/>
            <person name="Brannstrom I.O."/>
            <person name="Guillou S."/>
            <person name="Cros-Aarteil S."/>
            <person name="Calhoun S."/>
            <person name="Haridas S."/>
            <person name="Kuo A."/>
            <person name="Mondo S."/>
            <person name="Pangilinan J."/>
            <person name="Riley R."/>
            <person name="LaButti K."/>
            <person name="Andreopoulos B."/>
            <person name="Lipzen A."/>
            <person name="Chen C."/>
            <person name="Yan M."/>
            <person name="Daum C."/>
            <person name="Ng V."/>
            <person name="Clum A."/>
            <person name="Steindorff A."/>
            <person name="Ohm R.A."/>
            <person name="Martin F."/>
            <person name="Silar P."/>
            <person name="Natvig D.O."/>
            <person name="Lalanne C."/>
            <person name="Gautier V."/>
            <person name="Ament-Velasquez S.L."/>
            <person name="Kruys A."/>
            <person name="Hutchinson M.I."/>
            <person name="Powell A.J."/>
            <person name="Barry K."/>
            <person name="Miller A.N."/>
            <person name="Grigoriev I.V."/>
            <person name="Debuchy R."/>
            <person name="Gladieux P."/>
            <person name="Hiltunen Thoren M."/>
            <person name="Johannesson H."/>
        </authorList>
    </citation>
    <scope>NUCLEOTIDE SEQUENCE</scope>
    <source>
        <strain evidence="3">CBS 508.74</strain>
    </source>
</reference>
<dbReference type="Pfam" id="PF17111">
    <property type="entry name" value="PigL_N"/>
    <property type="match status" value="1"/>
</dbReference>
<dbReference type="AlphaFoldDB" id="A0AAN6QIL8"/>
<dbReference type="EMBL" id="MU853348">
    <property type="protein sequence ID" value="KAK4110889.1"/>
    <property type="molecule type" value="Genomic_DNA"/>
</dbReference>
<evidence type="ECO:0000256" key="1">
    <source>
        <dbReference type="SAM" id="SignalP"/>
    </source>
</evidence>
<name>A0AAN6QIL8_9PEZI</name>
<dbReference type="InterPro" id="IPR031348">
    <property type="entry name" value="PigL_N"/>
</dbReference>
<feature type="domain" description="Azaphilone pigments biosynthesis cluster protein L N-terminal" evidence="2">
    <location>
        <begin position="1"/>
        <end position="138"/>
    </location>
</feature>
<dbReference type="Proteomes" id="UP001302812">
    <property type="component" value="Unassembled WGS sequence"/>
</dbReference>
<reference evidence="3" key="2">
    <citation type="submission" date="2023-05" db="EMBL/GenBank/DDBJ databases">
        <authorList>
            <consortium name="Lawrence Berkeley National Laboratory"/>
            <person name="Steindorff A."/>
            <person name="Hensen N."/>
            <person name="Bonometti L."/>
            <person name="Westerberg I."/>
            <person name="Brannstrom I.O."/>
            <person name="Guillou S."/>
            <person name="Cros-Aarteil S."/>
            <person name="Calhoun S."/>
            <person name="Haridas S."/>
            <person name="Kuo A."/>
            <person name="Mondo S."/>
            <person name="Pangilinan J."/>
            <person name="Riley R."/>
            <person name="Labutti K."/>
            <person name="Andreopoulos B."/>
            <person name="Lipzen A."/>
            <person name="Chen C."/>
            <person name="Yanf M."/>
            <person name="Daum C."/>
            <person name="Ng V."/>
            <person name="Clum A."/>
            <person name="Ohm R."/>
            <person name="Martin F."/>
            <person name="Silar P."/>
            <person name="Natvig D."/>
            <person name="Lalanne C."/>
            <person name="Gautier V."/>
            <person name="Ament-Velasquez S.L."/>
            <person name="Kruys A."/>
            <person name="Hutchinson M.I."/>
            <person name="Powell A.J."/>
            <person name="Barry K."/>
            <person name="Miller A.N."/>
            <person name="Grigoriev I.V."/>
            <person name="Debuchy R."/>
            <person name="Gladieux P."/>
            <person name="Thoren M.H."/>
            <person name="Johannesson H."/>
        </authorList>
    </citation>
    <scope>NUCLEOTIDE SEQUENCE</scope>
    <source>
        <strain evidence="3">CBS 508.74</strain>
    </source>
</reference>
<organism evidence="3 4">
    <name type="scientific">Canariomyces notabilis</name>
    <dbReference type="NCBI Taxonomy" id="2074819"/>
    <lineage>
        <taxon>Eukaryota</taxon>
        <taxon>Fungi</taxon>
        <taxon>Dikarya</taxon>
        <taxon>Ascomycota</taxon>
        <taxon>Pezizomycotina</taxon>
        <taxon>Sordariomycetes</taxon>
        <taxon>Sordariomycetidae</taxon>
        <taxon>Sordariales</taxon>
        <taxon>Chaetomiaceae</taxon>
        <taxon>Canariomyces</taxon>
    </lineage>
</organism>
<comment type="caution">
    <text evidence="3">The sequence shown here is derived from an EMBL/GenBank/DDBJ whole genome shotgun (WGS) entry which is preliminary data.</text>
</comment>
<dbReference type="RefSeq" id="XP_064668459.1">
    <property type="nucleotide sequence ID" value="XM_064808796.1"/>
</dbReference>